<proteinExistence type="predicted"/>
<evidence type="ECO:0000313" key="3">
    <source>
        <dbReference type="Proteomes" id="UP000054408"/>
    </source>
</evidence>
<feature type="region of interest" description="Disordered" evidence="1">
    <location>
        <begin position="325"/>
        <end position="348"/>
    </location>
</feature>
<reference evidence="2 3" key="1">
    <citation type="submission" date="2010-05" db="EMBL/GenBank/DDBJ databases">
        <title>The Genome Sequence of Thecamonas trahens ATCC 50062.</title>
        <authorList>
            <consortium name="The Broad Institute Genome Sequencing Platform"/>
            <person name="Russ C."/>
            <person name="Cuomo C."/>
            <person name="Shea T."/>
            <person name="Young S.K."/>
            <person name="Zeng Q."/>
            <person name="Koehrsen M."/>
            <person name="Haas B."/>
            <person name="Borodovsky M."/>
            <person name="Guigo R."/>
            <person name="Alvarado L."/>
            <person name="Berlin A."/>
            <person name="Bochicchio J."/>
            <person name="Borenstein D."/>
            <person name="Chapman S."/>
            <person name="Chen Z."/>
            <person name="Freedman E."/>
            <person name="Gellesch M."/>
            <person name="Goldberg J."/>
            <person name="Griggs A."/>
            <person name="Gujja S."/>
            <person name="Heilman E."/>
            <person name="Heiman D."/>
            <person name="Hepburn T."/>
            <person name="Howarth C."/>
            <person name="Jen D."/>
            <person name="Larson L."/>
            <person name="Mehta T."/>
            <person name="Park D."/>
            <person name="Pearson M."/>
            <person name="Roberts A."/>
            <person name="Saif S."/>
            <person name="Shenoy N."/>
            <person name="Sisk P."/>
            <person name="Stolte C."/>
            <person name="Sykes S."/>
            <person name="Thomson T."/>
            <person name="Walk T."/>
            <person name="White J."/>
            <person name="Yandava C."/>
            <person name="Burger G."/>
            <person name="Gray M.W."/>
            <person name="Holland P.W.H."/>
            <person name="King N."/>
            <person name="Lang F.B.F."/>
            <person name="Roger A.J."/>
            <person name="Ruiz-Trillo I."/>
            <person name="Lander E."/>
            <person name="Nusbaum C."/>
        </authorList>
    </citation>
    <scope>NUCLEOTIDE SEQUENCE [LARGE SCALE GENOMIC DNA]</scope>
    <source>
        <strain evidence="2 3">ATCC 50062</strain>
    </source>
</reference>
<evidence type="ECO:0000256" key="1">
    <source>
        <dbReference type="SAM" id="MobiDB-lite"/>
    </source>
</evidence>
<feature type="compositionally biased region" description="Low complexity" evidence="1">
    <location>
        <begin position="75"/>
        <end position="86"/>
    </location>
</feature>
<dbReference type="EMBL" id="GL349456">
    <property type="protein sequence ID" value="KNC49511.1"/>
    <property type="molecule type" value="Genomic_DNA"/>
</dbReference>
<dbReference type="Proteomes" id="UP000054408">
    <property type="component" value="Unassembled WGS sequence"/>
</dbReference>
<sequence length="783" mass="82692">MTTPADIARELSHLREMMATGLAELRSELAALRSADASVMSRLDALERVVAAPPSDTPAPPSTAPASTPAPAPTPAHASLPPAAAADDAIRHAAEIQAKALYDEADALRHRVLPGLCHPNDCKHHALPFTSVGTRYVYPCCGAEFRHAREAEFSPGCVRSEHAEFHHNRISYHTHTSWLSSVRKSPLSHEWFHFAVPDIASGSPKFVVVGTSRAGRSASDTTPSIFIAAGRGLASWGSRMAMFSASDLDALVSAAAAADTERAIALTLASESGSDSQPWSISVSISRAAGPAAGIATYVVTAAVALATLTEPTLITFPFQVTTDSPADADADADAEAEADTGDDDTSATINASASFIPLADAPSVSNAPLLPSDKLAKLDHDALAASIPPPLVDGTPIADDPPPPLTIHKSSGSSELRIKAAEVSEVSQSLGSDSFVNFFTIPLKIMNPSSSKLAVVDASAFYLDASGAAVPVESLQFAASDAATWEDSLGLTLDTMGVAQIKARLGIRVAGACGSTYALRARAAPSLPQPLTLRLLVEDIMGEDVAIDVEYANSQLGLITKESWEKSNSLAALAFVYADACAAMTRHYVAIARANRAYVLATSHSTRFTLDDAKLNVMAFNAHCTNSEVLDLPNMSLTSDEATTEFAALVHDPAHLGPVYGFRVTITTPDMRRVEHIALPPIPSKPELLRLDSSSIQRGQYATCAYHINELHTGDWFAVVVAGTLSNNSAGSFWYEHPDPSAADSGTIDFVAPDKPGEYRLRFFPNSQLTTHTVESDIFAVL</sequence>
<gene>
    <name evidence="2" type="ORF">AMSG_05529</name>
</gene>
<accession>A0A0L0DBN2</accession>
<dbReference type="OrthoDB" id="10047075at2759"/>
<dbReference type="RefSeq" id="XP_013757628.1">
    <property type="nucleotide sequence ID" value="XM_013902174.1"/>
</dbReference>
<name>A0A0L0DBN2_THETB</name>
<dbReference type="eggNOG" id="ENOG502T1SW">
    <property type="taxonomic scope" value="Eukaryota"/>
</dbReference>
<feature type="compositionally biased region" description="Pro residues" evidence="1">
    <location>
        <begin position="55"/>
        <end position="74"/>
    </location>
</feature>
<dbReference type="AlphaFoldDB" id="A0A0L0DBN2"/>
<feature type="compositionally biased region" description="Acidic residues" evidence="1">
    <location>
        <begin position="327"/>
        <end position="346"/>
    </location>
</feature>
<dbReference type="GeneID" id="25564930"/>
<feature type="region of interest" description="Disordered" evidence="1">
    <location>
        <begin position="52"/>
        <end position="86"/>
    </location>
</feature>
<organism evidence="2 3">
    <name type="scientific">Thecamonas trahens ATCC 50062</name>
    <dbReference type="NCBI Taxonomy" id="461836"/>
    <lineage>
        <taxon>Eukaryota</taxon>
        <taxon>Apusozoa</taxon>
        <taxon>Apusomonadida</taxon>
        <taxon>Apusomonadidae</taxon>
        <taxon>Thecamonas</taxon>
    </lineage>
</organism>
<evidence type="ECO:0000313" key="2">
    <source>
        <dbReference type="EMBL" id="KNC49511.1"/>
    </source>
</evidence>
<protein>
    <submittedName>
        <fullName evidence="2">Uncharacterized protein</fullName>
    </submittedName>
</protein>
<keyword evidence="3" id="KW-1185">Reference proteome</keyword>
<feature type="region of interest" description="Disordered" evidence="1">
    <location>
        <begin position="390"/>
        <end position="413"/>
    </location>
</feature>